<evidence type="ECO:0000256" key="9">
    <source>
        <dbReference type="ARBA" id="ARBA00022840"/>
    </source>
</evidence>
<keyword evidence="12" id="KW-0812">Transmembrane</keyword>
<evidence type="ECO:0000313" key="14">
    <source>
        <dbReference type="EMBL" id="MBU5489057.1"/>
    </source>
</evidence>
<evidence type="ECO:0000256" key="12">
    <source>
        <dbReference type="SAM" id="Phobius"/>
    </source>
</evidence>
<feature type="domain" description="HAMP" evidence="13">
    <location>
        <begin position="179"/>
        <end position="225"/>
    </location>
</feature>
<keyword evidence="8 14" id="KW-0418">Kinase</keyword>
<evidence type="ECO:0000313" key="15">
    <source>
        <dbReference type="Proteomes" id="UP000783588"/>
    </source>
</evidence>
<reference evidence="14 15" key="1">
    <citation type="submission" date="2021-06" db="EMBL/GenBank/DDBJ databases">
        <authorList>
            <person name="Sun Q."/>
            <person name="Li D."/>
        </authorList>
    </citation>
    <scope>NUCLEOTIDE SEQUENCE [LARGE SCALE GENOMIC DNA]</scope>
    <source>
        <strain evidence="14 15">MSJd-7</strain>
    </source>
</reference>
<dbReference type="Proteomes" id="UP000783588">
    <property type="component" value="Unassembled WGS sequence"/>
</dbReference>
<dbReference type="CDD" id="cd00082">
    <property type="entry name" value="HisKA"/>
    <property type="match status" value="1"/>
</dbReference>
<dbReference type="PROSITE" id="PS51257">
    <property type="entry name" value="PROKAR_LIPOPROTEIN"/>
    <property type="match status" value="1"/>
</dbReference>
<keyword evidence="5" id="KW-0597">Phosphoprotein</keyword>
<keyword evidence="9" id="KW-0067">ATP-binding</keyword>
<dbReference type="EC" id="2.7.13.3" evidence="3"/>
<name>A0ABS6EN93_9FIRM</name>
<comment type="catalytic activity">
    <reaction evidence="1">
        <text>ATP + protein L-histidine = ADP + protein N-phospho-L-histidine.</text>
        <dbReference type="EC" id="2.7.13.3"/>
    </reaction>
</comment>
<evidence type="ECO:0000259" key="13">
    <source>
        <dbReference type="PROSITE" id="PS50885"/>
    </source>
</evidence>
<evidence type="ECO:0000256" key="6">
    <source>
        <dbReference type="ARBA" id="ARBA00022679"/>
    </source>
</evidence>
<dbReference type="PANTHER" id="PTHR45528">
    <property type="entry name" value="SENSOR HISTIDINE KINASE CPXA"/>
    <property type="match status" value="1"/>
</dbReference>
<evidence type="ECO:0000256" key="4">
    <source>
        <dbReference type="ARBA" id="ARBA00022475"/>
    </source>
</evidence>
<proteinExistence type="predicted"/>
<dbReference type="SMART" id="SM00304">
    <property type="entry name" value="HAMP"/>
    <property type="match status" value="1"/>
</dbReference>
<keyword evidence="12" id="KW-1133">Transmembrane helix</keyword>
<evidence type="ECO:0000256" key="3">
    <source>
        <dbReference type="ARBA" id="ARBA00012438"/>
    </source>
</evidence>
<evidence type="ECO:0000256" key="2">
    <source>
        <dbReference type="ARBA" id="ARBA00004651"/>
    </source>
</evidence>
<keyword evidence="4" id="KW-1003">Cell membrane</keyword>
<accession>A0ABS6EN93</accession>
<dbReference type="CDD" id="cd06225">
    <property type="entry name" value="HAMP"/>
    <property type="match status" value="1"/>
</dbReference>
<dbReference type="InterPro" id="IPR050398">
    <property type="entry name" value="HssS/ArlS-like"/>
</dbReference>
<dbReference type="Pfam" id="PF00512">
    <property type="entry name" value="HisKA"/>
    <property type="match status" value="1"/>
</dbReference>
<evidence type="ECO:0000256" key="8">
    <source>
        <dbReference type="ARBA" id="ARBA00022777"/>
    </source>
</evidence>
<evidence type="ECO:0000256" key="7">
    <source>
        <dbReference type="ARBA" id="ARBA00022741"/>
    </source>
</evidence>
<dbReference type="PROSITE" id="PS50885">
    <property type="entry name" value="HAMP"/>
    <property type="match status" value="1"/>
</dbReference>
<dbReference type="Pfam" id="PF00672">
    <property type="entry name" value="HAMP"/>
    <property type="match status" value="1"/>
</dbReference>
<keyword evidence="6" id="KW-0808">Transferase</keyword>
<keyword evidence="15" id="KW-1185">Reference proteome</keyword>
<dbReference type="InterPro" id="IPR003660">
    <property type="entry name" value="HAMP_dom"/>
</dbReference>
<dbReference type="GO" id="GO:0016301">
    <property type="term" value="F:kinase activity"/>
    <property type="evidence" value="ECO:0007669"/>
    <property type="project" value="UniProtKB-KW"/>
</dbReference>
<dbReference type="RefSeq" id="WP_216468676.1">
    <property type="nucleotide sequence ID" value="NZ_JAHLQI010000001.1"/>
</dbReference>
<dbReference type="SMART" id="SM00388">
    <property type="entry name" value="HisKA"/>
    <property type="match status" value="1"/>
</dbReference>
<keyword evidence="10" id="KW-0902">Two-component regulatory system</keyword>
<gene>
    <name evidence="14" type="ORF">KQI75_00190</name>
</gene>
<keyword evidence="7" id="KW-0547">Nucleotide-binding</keyword>
<feature type="transmembrane region" description="Helical" evidence="12">
    <location>
        <begin position="147"/>
        <end position="172"/>
    </location>
</feature>
<organism evidence="14 15">
    <name type="scientific">Butyricicoccus intestinisimiae</name>
    <dbReference type="NCBI Taxonomy" id="2841509"/>
    <lineage>
        <taxon>Bacteria</taxon>
        <taxon>Bacillati</taxon>
        <taxon>Bacillota</taxon>
        <taxon>Clostridia</taxon>
        <taxon>Eubacteriales</taxon>
        <taxon>Butyricicoccaceae</taxon>
        <taxon>Butyricicoccus</taxon>
    </lineage>
</organism>
<evidence type="ECO:0000256" key="11">
    <source>
        <dbReference type="ARBA" id="ARBA00023136"/>
    </source>
</evidence>
<comment type="caution">
    <text evidence="14">The sequence shown here is derived from an EMBL/GenBank/DDBJ whole genome shotgun (WGS) entry which is preliminary data.</text>
</comment>
<dbReference type="EMBL" id="JAHLQI010000001">
    <property type="protein sequence ID" value="MBU5489057.1"/>
    <property type="molecule type" value="Genomic_DNA"/>
</dbReference>
<evidence type="ECO:0000256" key="1">
    <source>
        <dbReference type="ARBA" id="ARBA00000085"/>
    </source>
</evidence>
<feature type="transmembrane region" description="Helical" evidence="12">
    <location>
        <begin position="12"/>
        <end position="30"/>
    </location>
</feature>
<sequence length="439" mass="50342">MNKLRLNLKNQAIAVVCVSALISCVCYLILNSVGTYLLDQCLSKQVHVEQRNKEMLQSLQEYVSQQDLHVEDTNDIDIWLDGQREGYLMMGIYQNDQLIYDSTAYRLGTGYFNKTYSESETDGFTTQTIAFADGDAQVLLYGYYDSAYYTTATVIEIGICVILFVLLFVGWFSKKIAYIRKLEQEIKILETGGLEKPITVRGTDELGTLANGLNQMRMALAENMEKEAEAKRANYELIAAVSHDLRTPMTSLSLYLDLLREGRYDTEQEMHQYLDKSREKVVQIKQLSDQLFDRFYMSKKSSVQLEPPVKAQFILEDYLSNLVGFLEINGYHIQAQLDWPEAYIAVSMEYMGRIFDNIGSNILKYADPQHPVLLTVSGSRRQLVIRFENEILLQSKNPESTEVGVRNICLMMEKMHGLCQVRKTKGRYCIQLAFAAERE</sequence>
<evidence type="ECO:0000256" key="10">
    <source>
        <dbReference type="ARBA" id="ARBA00023012"/>
    </source>
</evidence>
<evidence type="ECO:0000256" key="5">
    <source>
        <dbReference type="ARBA" id="ARBA00022553"/>
    </source>
</evidence>
<dbReference type="PANTHER" id="PTHR45528:SF1">
    <property type="entry name" value="SENSOR HISTIDINE KINASE CPXA"/>
    <property type="match status" value="1"/>
</dbReference>
<comment type="subcellular location">
    <subcellularLocation>
        <location evidence="2">Cell membrane</location>
        <topology evidence="2">Multi-pass membrane protein</topology>
    </subcellularLocation>
</comment>
<protein>
    <recommendedName>
        <fullName evidence="3">histidine kinase</fullName>
        <ecNumber evidence="3">2.7.13.3</ecNumber>
    </recommendedName>
</protein>
<keyword evidence="11 12" id="KW-0472">Membrane</keyword>
<dbReference type="InterPro" id="IPR003661">
    <property type="entry name" value="HisK_dim/P_dom"/>
</dbReference>